<comment type="caution">
    <text evidence="2">The sequence shown here is derived from an EMBL/GenBank/DDBJ whole genome shotgun (WGS) entry which is preliminary data.</text>
</comment>
<evidence type="ECO:0008006" key="4">
    <source>
        <dbReference type="Google" id="ProtNLM"/>
    </source>
</evidence>
<dbReference type="RefSeq" id="WP_184799901.1">
    <property type="nucleotide sequence ID" value="NZ_JACIIZ010000005.1"/>
</dbReference>
<feature type="region of interest" description="Disordered" evidence="1">
    <location>
        <begin position="87"/>
        <end position="121"/>
    </location>
</feature>
<sequence>MTEVAEKLTPEMAGVVVALANPKARLSRIPGGGAYRLVILGSAAGQSMVEASVGDAIIKAGLADAVTGAPTEATAAAQDEARKVMGAVTGGGAKTGKRKRKADDSGGAGAGGDGPPPSPFEAALAEAKEYVPADGDDGGVGGGGRRGLLPEDCPVTPLGNSGGIHYYLDAQRQFRELLDREHGKASLLGLFTPRHGWLYAHYPRYAKEGGAVTGWRAEAVAEHLMASNAQRGLWTPRDHVRGAGAWTDEHGQLILHLGNLVVMGGEAQRPGLLGDMVYPSAEPLFGPRKEPWPGDGSAAAELLRLLKQWNWKRKEGDLDARLMLGWIVAALLGGALRFRPVVWLTGDKGTGKSTLQDDILDHVMGRWLFRAADASAASIYQTKGQAALGVALDELEPEPHNGQRIQAVIKLARIAASGGKLRRGGKDGDPTEYAIRSCFMFSSILIPPLSSQDRSRLAVLELDQLPPGPPPKFDAAHLRDIGAGMLRAAVEGWGRLPDILQAYRTALAAQGHRGRGCDVFGTLLACSTLVLRGGIPTELDIRREVAELSAEHIAAQSGDMPDHEQCFHHLATHVADVYRGGTKRTIGQHIYTVAYGSSAVGAHDKVEAKQTLSLYGIRVILDREDQRPFLAIANSGSGIAAVFADTHWHAGEASQPGGWVQALRRFPDHEVTKNGISIGGSLTRATLLPLSVVLPEGQFFGAGWEDAAE</sequence>
<dbReference type="Proteomes" id="UP000539175">
    <property type="component" value="Unassembled WGS sequence"/>
</dbReference>
<accession>A0A7X0ECS8</accession>
<gene>
    <name evidence="2" type="ORF">FHS74_001966</name>
</gene>
<evidence type="ECO:0000313" key="3">
    <source>
        <dbReference type="Proteomes" id="UP000539175"/>
    </source>
</evidence>
<name>A0A7X0ECS8_9PROT</name>
<evidence type="ECO:0000256" key="1">
    <source>
        <dbReference type="SAM" id="MobiDB-lite"/>
    </source>
</evidence>
<reference evidence="2 3" key="1">
    <citation type="submission" date="2020-08" db="EMBL/GenBank/DDBJ databases">
        <title>Genomic Encyclopedia of Type Strains, Phase IV (KMG-IV): sequencing the most valuable type-strain genomes for metagenomic binning, comparative biology and taxonomic classification.</title>
        <authorList>
            <person name="Goeker M."/>
        </authorList>
    </citation>
    <scope>NUCLEOTIDE SEQUENCE [LARGE SCALE GENOMIC DNA]</scope>
    <source>
        <strain evidence="2 3">DSM 22198</strain>
    </source>
</reference>
<organism evidence="2 3">
    <name type="scientific">Nitrospirillum iridis</name>
    <dbReference type="NCBI Taxonomy" id="765888"/>
    <lineage>
        <taxon>Bacteria</taxon>
        <taxon>Pseudomonadati</taxon>
        <taxon>Pseudomonadota</taxon>
        <taxon>Alphaproteobacteria</taxon>
        <taxon>Rhodospirillales</taxon>
        <taxon>Azospirillaceae</taxon>
        <taxon>Nitrospirillum</taxon>
    </lineage>
</organism>
<dbReference type="AlphaFoldDB" id="A0A7X0ECS8"/>
<protein>
    <recommendedName>
        <fullName evidence="4">DUF927 domain-containing protein</fullName>
    </recommendedName>
</protein>
<evidence type="ECO:0000313" key="2">
    <source>
        <dbReference type="EMBL" id="MBB6251415.1"/>
    </source>
</evidence>
<proteinExistence type="predicted"/>
<dbReference type="EMBL" id="JACIIZ010000005">
    <property type="protein sequence ID" value="MBB6251415.1"/>
    <property type="molecule type" value="Genomic_DNA"/>
</dbReference>
<keyword evidence="3" id="KW-1185">Reference proteome</keyword>